<dbReference type="PANTHER" id="PTHR44757:SF2">
    <property type="entry name" value="BIOFILM ARCHITECTURE MAINTENANCE PROTEIN MBAA"/>
    <property type="match status" value="1"/>
</dbReference>
<accession>A0A917PNS7</accession>
<dbReference type="PROSITE" id="PS50887">
    <property type="entry name" value="GGDEF"/>
    <property type="match status" value="1"/>
</dbReference>
<dbReference type="PANTHER" id="PTHR44757">
    <property type="entry name" value="DIGUANYLATE CYCLASE DGCP"/>
    <property type="match status" value="1"/>
</dbReference>
<evidence type="ECO:0000313" key="5">
    <source>
        <dbReference type="Proteomes" id="UP000635983"/>
    </source>
</evidence>
<evidence type="ECO:0000256" key="1">
    <source>
        <dbReference type="SAM" id="Phobius"/>
    </source>
</evidence>
<feature type="transmembrane region" description="Helical" evidence="1">
    <location>
        <begin position="127"/>
        <end position="144"/>
    </location>
</feature>
<proteinExistence type="predicted"/>
<reference evidence="4" key="2">
    <citation type="submission" date="2020-09" db="EMBL/GenBank/DDBJ databases">
        <authorList>
            <person name="Sun Q."/>
            <person name="Ohkuma M."/>
        </authorList>
    </citation>
    <scope>NUCLEOTIDE SEQUENCE</scope>
    <source>
        <strain evidence="4">JCM 30078</strain>
    </source>
</reference>
<protein>
    <submittedName>
        <fullName evidence="4">Diguanylate cyclase</fullName>
    </submittedName>
</protein>
<comment type="caution">
    <text evidence="4">The sequence shown here is derived from an EMBL/GenBank/DDBJ whole genome shotgun (WGS) entry which is preliminary data.</text>
</comment>
<feature type="transmembrane region" description="Helical" evidence="1">
    <location>
        <begin position="151"/>
        <end position="168"/>
    </location>
</feature>
<dbReference type="Gene3D" id="3.20.20.450">
    <property type="entry name" value="EAL domain"/>
    <property type="match status" value="1"/>
</dbReference>
<dbReference type="InterPro" id="IPR001633">
    <property type="entry name" value="EAL_dom"/>
</dbReference>
<dbReference type="SMART" id="SM00267">
    <property type="entry name" value="GGDEF"/>
    <property type="match status" value="1"/>
</dbReference>
<dbReference type="InterPro" id="IPR029787">
    <property type="entry name" value="Nucleotide_cyclase"/>
</dbReference>
<feature type="transmembrane region" description="Helical" evidence="1">
    <location>
        <begin position="62"/>
        <end position="81"/>
    </location>
</feature>
<dbReference type="SMART" id="SM00052">
    <property type="entry name" value="EAL"/>
    <property type="match status" value="1"/>
</dbReference>
<keyword evidence="1" id="KW-1133">Transmembrane helix</keyword>
<organism evidence="4 5">
    <name type="scientific">Pseudomonas matsuisoli</name>
    <dbReference type="NCBI Taxonomy" id="1515666"/>
    <lineage>
        <taxon>Bacteria</taxon>
        <taxon>Pseudomonadati</taxon>
        <taxon>Pseudomonadota</taxon>
        <taxon>Gammaproteobacteria</taxon>
        <taxon>Pseudomonadales</taxon>
        <taxon>Pseudomonadaceae</taxon>
        <taxon>Pseudomonas</taxon>
    </lineage>
</organism>
<dbReference type="SUPFAM" id="SSF55073">
    <property type="entry name" value="Nucleotide cyclase"/>
    <property type="match status" value="1"/>
</dbReference>
<dbReference type="EMBL" id="BMPO01000002">
    <property type="protein sequence ID" value="GGJ86329.1"/>
    <property type="molecule type" value="Genomic_DNA"/>
</dbReference>
<dbReference type="InterPro" id="IPR052155">
    <property type="entry name" value="Biofilm_reg_signaling"/>
</dbReference>
<evidence type="ECO:0000259" key="2">
    <source>
        <dbReference type="PROSITE" id="PS50883"/>
    </source>
</evidence>
<dbReference type="CDD" id="cd01949">
    <property type="entry name" value="GGDEF"/>
    <property type="match status" value="1"/>
</dbReference>
<dbReference type="InterPro" id="IPR000160">
    <property type="entry name" value="GGDEF_dom"/>
</dbReference>
<dbReference type="Proteomes" id="UP000635983">
    <property type="component" value="Unassembled WGS sequence"/>
</dbReference>
<feature type="transmembrane region" description="Helical" evidence="1">
    <location>
        <begin position="36"/>
        <end position="56"/>
    </location>
</feature>
<name>A0A917PNS7_9PSED</name>
<dbReference type="Pfam" id="PF00990">
    <property type="entry name" value="GGDEF"/>
    <property type="match status" value="1"/>
</dbReference>
<sequence>MKSRPLTHIRQLLEVPAGNTKLLEAQYRALARQLPLMYLVLLINTWALAATHLYIAPAWLTLGAPIVMTLVSVLRMVRWWGQANVVPPADEIVTALKRTNSLAIVVAGIFTAWSLSLFPYGGAYDKAHVAFYMSITVIVCIFCLMHLRPAALTATLVVNVAFIVFFASTGIPTFVATALNIFLVSVAMLIVLDNQYRDFTRLIDMQVHAEELSEQNLELANRDSLTGLPNRRHFFSRLNAIIDAADADSAPLVAVGVLDLDGFKGINDLYGHSAGDSLLAAVGGRLKPLASDTVLLARLGGDEFAFLVTKVGAKSDLADLARQMLSELQAAFNVLGTTVQVGATIGIATFPDTAFNSAELYEHADYALYQGKRQQPGSYCFFSDVHREQLKRDASIEHALRKADLGEELHMVYQPIVNCDSGETVAFEALARWRSPTLGDVPPGQFIPVAERTGLIGRLTLPLLAQALDVAQNWPAPVRLSFNLSAHDVGSMEHVMRIVNMVASSGFPPDRIDFEITETAIMLDLDQVQRAVQEFGKLGCGVSLDDFGTGYSSLSQLHALALTKLKVDRSFVTDIHLKPSSCKIVKSLVKLAEDMDFGCIIEGVETQEELHMLKTLGCQHVQGYLFSRPLSAEQTEAWIARNADVG</sequence>
<dbReference type="PROSITE" id="PS50883">
    <property type="entry name" value="EAL"/>
    <property type="match status" value="1"/>
</dbReference>
<evidence type="ECO:0000313" key="4">
    <source>
        <dbReference type="EMBL" id="GGJ86329.1"/>
    </source>
</evidence>
<dbReference type="NCBIfam" id="TIGR00254">
    <property type="entry name" value="GGDEF"/>
    <property type="match status" value="1"/>
</dbReference>
<dbReference type="AlphaFoldDB" id="A0A917PNS7"/>
<feature type="domain" description="GGDEF" evidence="3">
    <location>
        <begin position="251"/>
        <end position="384"/>
    </location>
</feature>
<feature type="domain" description="EAL" evidence="2">
    <location>
        <begin position="393"/>
        <end position="643"/>
    </location>
</feature>
<dbReference type="CDD" id="cd01948">
    <property type="entry name" value="EAL"/>
    <property type="match status" value="1"/>
</dbReference>
<keyword evidence="1" id="KW-0472">Membrane</keyword>
<dbReference type="Gene3D" id="3.30.70.270">
    <property type="match status" value="1"/>
</dbReference>
<dbReference type="InterPro" id="IPR035919">
    <property type="entry name" value="EAL_sf"/>
</dbReference>
<keyword evidence="1" id="KW-0812">Transmembrane</keyword>
<dbReference type="Pfam" id="PF00563">
    <property type="entry name" value="EAL"/>
    <property type="match status" value="1"/>
</dbReference>
<reference evidence="4" key="1">
    <citation type="journal article" date="2014" name="Int. J. Syst. Evol. Microbiol.">
        <title>Complete genome sequence of Corynebacterium casei LMG S-19264T (=DSM 44701T), isolated from a smear-ripened cheese.</title>
        <authorList>
            <consortium name="US DOE Joint Genome Institute (JGI-PGF)"/>
            <person name="Walter F."/>
            <person name="Albersmeier A."/>
            <person name="Kalinowski J."/>
            <person name="Ruckert C."/>
        </authorList>
    </citation>
    <scope>NUCLEOTIDE SEQUENCE</scope>
    <source>
        <strain evidence="4">JCM 30078</strain>
    </source>
</reference>
<feature type="transmembrane region" description="Helical" evidence="1">
    <location>
        <begin position="102"/>
        <end position="121"/>
    </location>
</feature>
<dbReference type="InterPro" id="IPR043128">
    <property type="entry name" value="Rev_trsase/Diguanyl_cyclase"/>
</dbReference>
<dbReference type="SUPFAM" id="SSF141868">
    <property type="entry name" value="EAL domain-like"/>
    <property type="match status" value="1"/>
</dbReference>
<dbReference type="RefSeq" id="WP_188982091.1">
    <property type="nucleotide sequence ID" value="NZ_BMPO01000002.1"/>
</dbReference>
<gene>
    <name evidence="4" type="ORF">GCM10009304_10470</name>
</gene>
<evidence type="ECO:0000259" key="3">
    <source>
        <dbReference type="PROSITE" id="PS50887"/>
    </source>
</evidence>
<keyword evidence="5" id="KW-1185">Reference proteome</keyword>